<name>A0A8H4QFQ1_9AGAR</name>
<feature type="compositionally biased region" description="Low complexity" evidence="1">
    <location>
        <begin position="281"/>
        <end position="300"/>
    </location>
</feature>
<evidence type="ECO:0000313" key="2">
    <source>
        <dbReference type="EMBL" id="KAF4610134.1"/>
    </source>
</evidence>
<dbReference type="Proteomes" id="UP000521872">
    <property type="component" value="Unassembled WGS sequence"/>
</dbReference>
<feature type="compositionally biased region" description="Polar residues" evidence="1">
    <location>
        <begin position="440"/>
        <end position="469"/>
    </location>
</feature>
<evidence type="ECO:0000256" key="1">
    <source>
        <dbReference type="SAM" id="MobiDB-lite"/>
    </source>
</evidence>
<organism evidence="2 3">
    <name type="scientific">Agrocybe pediades</name>
    <dbReference type="NCBI Taxonomy" id="84607"/>
    <lineage>
        <taxon>Eukaryota</taxon>
        <taxon>Fungi</taxon>
        <taxon>Dikarya</taxon>
        <taxon>Basidiomycota</taxon>
        <taxon>Agaricomycotina</taxon>
        <taxon>Agaricomycetes</taxon>
        <taxon>Agaricomycetidae</taxon>
        <taxon>Agaricales</taxon>
        <taxon>Agaricineae</taxon>
        <taxon>Strophariaceae</taxon>
        <taxon>Agrocybe</taxon>
    </lineage>
</organism>
<feature type="compositionally biased region" description="Polar residues" evidence="1">
    <location>
        <begin position="166"/>
        <end position="178"/>
    </location>
</feature>
<gene>
    <name evidence="2" type="ORF">D9613_010210</name>
</gene>
<feature type="region of interest" description="Disordered" evidence="1">
    <location>
        <begin position="629"/>
        <end position="690"/>
    </location>
</feature>
<accession>A0A8H4QFQ1</accession>
<feature type="region of interest" description="Disordered" evidence="1">
    <location>
        <begin position="237"/>
        <end position="304"/>
    </location>
</feature>
<reference evidence="2 3" key="1">
    <citation type="submission" date="2019-12" db="EMBL/GenBank/DDBJ databases">
        <authorList>
            <person name="Floudas D."/>
            <person name="Bentzer J."/>
            <person name="Ahren D."/>
            <person name="Johansson T."/>
            <person name="Persson P."/>
            <person name="Tunlid A."/>
        </authorList>
    </citation>
    <scope>NUCLEOTIDE SEQUENCE [LARGE SCALE GENOMIC DNA]</scope>
    <source>
        <strain evidence="2 3">CBS 102.39</strain>
    </source>
</reference>
<dbReference type="AlphaFoldDB" id="A0A8H4QFQ1"/>
<feature type="compositionally biased region" description="Low complexity" evidence="1">
    <location>
        <begin position="145"/>
        <end position="157"/>
    </location>
</feature>
<sequence>MRLWHCFVPSGGFQEGLMHCFCQSGLLRRIVSVLGIKIRCCVCFFKYISCSTPFSRAMASVSLYPGDPIINKIFACARPGGAPCSGRMGDLRIYEGKGRHPESRGAICQSCQNCHWTIIHTPPYRYTDAQRLLNRIRYPGHESGNPTDLNPPDTLTPTPSPPRRATQASQPASTQVPELTQDGKVLCPAPGCRTKAGGRKQGSKTCINFMCVGCCRAAALHNDETQRPCPAHSVFKGPAPASAPAPAPAAPASTPLPSVHEPSSAVSEVARPANATQAQVIPPTSQPAIQPASQPSQPSTHPIQPRKSLLQVLDASWTGTSNVKTLKVQAHEIEERKKRTVMLVLYLTNGSPPLRIEEPIPNFPHLRLAALPRLLADLSIDENAWYDIWTGTEWKTCTVSNGRTTVEQGQRVIIKIRPSLAKGLDDCPELDDELTKSTKRSSVQLATATVSPVKSRSTLPSHTMTATSAHPSQPHVKPVPPPSQSLSKPVYSKKTTLPAPTPRPVVNAAITSSAPAVSKVVEQSNPESSKTARVLRAWPSAFYVCELSNGFAQIDQLQNTRTRRRNITVKEAFHIAFPDALKWVKSTYYHHRNDIWEKQSHEILDLYISLGKSPKALYPRLLDGIENPDLLPSPLSSDHEEDVPEPSPGFTTTKRRRSRSDSESSSSRSVSDGPSSKKPRMAAQEDDDANIDPILRAKIPDTAPQPFNSFCDRVAYVQDILDELILDPEESGFYQASRSTFRAGSSGSTASKISESWNVNYYGEAAYEEIVACLENLYPEGLFEHDTHYPMTWTAFIKEFLLLETLVLLISQDRRISSIDATNRGVKVDGSTPISSTPIKEEELAHINPPASERIALDLTLDSESEEEVHVKEEPEAGIDGGELFPQQKVIIDLTLDSDSE</sequence>
<comment type="caution">
    <text evidence="2">The sequence shown here is derived from an EMBL/GenBank/DDBJ whole genome shotgun (WGS) entry which is preliminary data.</text>
</comment>
<protein>
    <submittedName>
        <fullName evidence="2">Uncharacterized protein</fullName>
    </submittedName>
</protein>
<keyword evidence="3" id="KW-1185">Reference proteome</keyword>
<evidence type="ECO:0000313" key="3">
    <source>
        <dbReference type="Proteomes" id="UP000521872"/>
    </source>
</evidence>
<feature type="region of interest" description="Disordered" evidence="1">
    <location>
        <begin position="428"/>
        <end position="505"/>
    </location>
</feature>
<feature type="region of interest" description="Disordered" evidence="1">
    <location>
        <begin position="138"/>
        <end position="201"/>
    </location>
</feature>
<feature type="compositionally biased region" description="Low complexity" evidence="1">
    <location>
        <begin position="663"/>
        <end position="676"/>
    </location>
</feature>
<proteinExistence type="predicted"/>
<dbReference type="EMBL" id="JAACJL010000059">
    <property type="protein sequence ID" value="KAF4610134.1"/>
    <property type="molecule type" value="Genomic_DNA"/>
</dbReference>
<feature type="region of interest" description="Disordered" evidence="1">
    <location>
        <begin position="863"/>
        <end position="882"/>
    </location>
</feature>